<proteinExistence type="inferred from homology"/>
<sequence>MFYRASLQAAAALASLSLLAGCGLLPGGGSEVDQKLAVGTTSEPSTLDPAAAWDGSWELMRNVFQTLVSFPTGSTKPEPDAAEECRFTDRTSTAYRCTLRKGLKFSNGDKLDAAAVKYSIDRISEIGVKGGPVGMLGSLDRVETKGDDVVIFNLKKPDATFPFVLATPAMSLVAPSAYSKHKIRDDGKVIGSGPYLLDSYQQGDRSELVKNPDYKGFADRKNDAVTIRYFKESGAMVKALRNNEIDATYRGLSAEDVVSIEDSKSSGNGQADDLQIVESTGADIRFLVFNPDDPAAGKPAVRRAIAQLVDRDALVAKVYRGTAEPLYSMVPKGIATHTTSFFDTFGNPSKDKARQILADAHISTPVPVTFWYTTDRYGSSTEPEFGELKRQLEESGLFRITLKHRPWKTFQEGFTKGEYPVFGRGWFPDFPDPDNFIAPFVGKNSVTGMPYAQDEITKQLLPRSRKQSDRGAVAAEFERAQKILVDDVRLLPLWQGKLYVAEGEDIGGGERALDPQTVMQMWELYRKASW</sequence>
<dbReference type="PANTHER" id="PTHR30290">
    <property type="entry name" value="PERIPLASMIC BINDING COMPONENT OF ABC TRANSPORTER"/>
    <property type="match status" value="1"/>
</dbReference>
<feature type="signal peptide" evidence="5">
    <location>
        <begin position="1"/>
        <end position="20"/>
    </location>
</feature>
<dbReference type="Pfam" id="PF00496">
    <property type="entry name" value="SBP_bac_5"/>
    <property type="match status" value="1"/>
</dbReference>
<evidence type="ECO:0000259" key="6">
    <source>
        <dbReference type="Pfam" id="PF00496"/>
    </source>
</evidence>
<evidence type="ECO:0000256" key="1">
    <source>
        <dbReference type="ARBA" id="ARBA00004196"/>
    </source>
</evidence>
<dbReference type="Proteomes" id="UP001164963">
    <property type="component" value="Chromosome"/>
</dbReference>
<evidence type="ECO:0000256" key="5">
    <source>
        <dbReference type="SAM" id="SignalP"/>
    </source>
</evidence>
<dbReference type="SUPFAM" id="SSF53850">
    <property type="entry name" value="Periplasmic binding protein-like II"/>
    <property type="match status" value="1"/>
</dbReference>
<dbReference type="PROSITE" id="PS51257">
    <property type="entry name" value="PROKAR_LIPOPROTEIN"/>
    <property type="match status" value="1"/>
</dbReference>
<dbReference type="PANTHER" id="PTHR30290:SF10">
    <property type="entry name" value="PERIPLASMIC OLIGOPEPTIDE-BINDING PROTEIN-RELATED"/>
    <property type="match status" value="1"/>
</dbReference>
<evidence type="ECO:0000256" key="4">
    <source>
        <dbReference type="ARBA" id="ARBA00022729"/>
    </source>
</evidence>
<protein>
    <submittedName>
        <fullName evidence="7">ABC transporter substrate-binding protein</fullName>
    </submittedName>
</protein>
<comment type="similarity">
    <text evidence="2">Belongs to the bacterial solute-binding protein 5 family.</text>
</comment>
<reference evidence="7" key="1">
    <citation type="journal article" date="2022" name="Front. Microbiol.">
        <title>Mirubactin C rescues the lethal effect of cell wall biosynthesis mutations in Bacillus subtilis.</title>
        <authorList>
            <person name="Kepplinger B."/>
            <person name="Wen X."/>
            <person name="Tyler A.R."/>
            <person name="Kim B.Y."/>
            <person name="Brown J."/>
            <person name="Banks P."/>
            <person name="Dashti Y."/>
            <person name="Mackenzie E.S."/>
            <person name="Wills C."/>
            <person name="Kawai Y."/>
            <person name="Waldron K.J."/>
            <person name="Allenby N.E.E."/>
            <person name="Wu L.J."/>
            <person name="Hall M.J."/>
            <person name="Errington J."/>
        </authorList>
    </citation>
    <scope>NUCLEOTIDE SEQUENCE</scope>
    <source>
        <strain evidence="7">MDA8-470</strain>
    </source>
</reference>
<evidence type="ECO:0000256" key="3">
    <source>
        <dbReference type="ARBA" id="ARBA00022448"/>
    </source>
</evidence>
<feature type="chain" id="PRO_5046565507" evidence="5">
    <location>
        <begin position="21"/>
        <end position="530"/>
    </location>
</feature>
<keyword evidence="8" id="KW-1185">Reference proteome</keyword>
<evidence type="ECO:0000313" key="7">
    <source>
        <dbReference type="EMBL" id="UZK58658.1"/>
    </source>
</evidence>
<feature type="domain" description="Solute-binding protein family 5" evidence="6">
    <location>
        <begin position="76"/>
        <end position="445"/>
    </location>
</feature>
<keyword evidence="3" id="KW-0813">Transport</keyword>
<evidence type="ECO:0000256" key="2">
    <source>
        <dbReference type="ARBA" id="ARBA00005695"/>
    </source>
</evidence>
<gene>
    <name evidence="7" type="ORF">NEH16_27445</name>
</gene>
<name>A0ABY6Q3L2_9ACTN</name>
<dbReference type="InterPro" id="IPR030678">
    <property type="entry name" value="Peptide/Ni-bd"/>
</dbReference>
<dbReference type="RefSeq" id="WP_265547398.1">
    <property type="nucleotide sequence ID" value="NZ_CP098740.1"/>
</dbReference>
<dbReference type="EMBL" id="CP098740">
    <property type="protein sequence ID" value="UZK58658.1"/>
    <property type="molecule type" value="Genomic_DNA"/>
</dbReference>
<accession>A0ABY6Q3L2</accession>
<comment type="subcellular location">
    <subcellularLocation>
        <location evidence="1">Cell envelope</location>
    </subcellularLocation>
</comment>
<dbReference type="InterPro" id="IPR039424">
    <property type="entry name" value="SBP_5"/>
</dbReference>
<organism evidence="7 8">
    <name type="scientific">Streptomyces drozdowiczii</name>
    <dbReference type="NCBI Taxonomy" id="202862"/>
    <lineage>
        <taxon>Bacteria</taxon>
        <taxon>Bacillati</taxon>
        <taxon>Actinomycetota</taxon>
        <taxon>Actinomycetes</taxon>
        <taxon>Kitasatosporales</taxon>
        <taxon>Streptomycetaceae</taxon>
        <taxon>Streptomyces</taxon>
    </lineage>
</organism>
<dbReference type="Gene3D" id="3.10.105.10">
    <property type="entry name" value="Dipeptide-binding Protein, Domain 3"/>
    <property type="match status" value="1"/>
</dbReference>
<keyword evidence="4 5" id="KW-0732">Signal</keyword>
<evidence type="ECO:0000313" key="8">
    <source>
        <dbReference type="Proteomes" id="UP001164963"/>
    </source>
</evidence>
<dbReference type="Gene3D" id="3.40.190.10">
    <property type="entry name" value="Periplasmic binding protein-like II"/>
    <property type="match status" value="1"/>
</dbReference>
<dbReference type="PIRSF" id="PIRSF002741">
    <property type="entry name" value="MppA"/>
    <property type="match status" value="1"/>
</dbReference>
<dbReference type="InterPro" id="IPR000914">
    <property type="entry name" value="SBP_5_dom"/>
</dbReference>